<evidence type="ECO:0000313" key="5">
    <source>
        <dbReference type="Proteomes" id="UP000219465"/>
    </source>
</evidence>
<reference evidence="5" key="1">
    <citation type="submission" date="2017-08" db="EMBL/GenBank/DDBJ databases">
        <authorList>
            <person name="Varghese N."/>
            <person name="Submissions S."/>
        </authorList>
    </citation>
    <scope>NUCLEOTIDE SEQUENCE [LARGE SCALE GENOMIC DNA]</scope>
    <source>
        <strain evidence="5">KCTC 23107</strain>
    </source>
</reference>
<protein>
    <submittedName>
        <fullName evidence="4">Lipopolysaccharide export system protein LptA</fullName>
    </submittedName>
</protein>
<dbReference type="Proteomes" id="UP000219465">
    <property type="component" value="Unassembled WGS sequence"/>
</dbReference>
<dbReference type="RefSeq" id="WP_097108454.1">
    <property type="nucleotide sequence ID" value="NZ_OCPC01000004.1"/>
</dbReference>
<dbReference type="GO" id="GO:0017089">
    <property type="term" value="F:glycolipid transfer activity"/>
    <property type="evidence" value="ECO:0007669"/>
    <property type="project" value="TreeGrafter"/>
</dbReference>
<evidence type="ECO:0000259" key="3">
    <source>
        <dbReference type="Pfam" id="PF03968"/>
    </source>
</evidence>
<dbReference type="EMBL" id="OCPC01000004">
    <property type="protein sequence ID" value="SOE17970.1"/>
    <property type="molecule type" value="Genomic_DNA"/>
</dbReference>
<dbReference type="InterPro" id="IPR052037">
    <property type="entry name" value="LPS_export_LptA"/>
</dbReference>
<evidence type="ECO:0000256" key="1">
    <source>
        <dbReference type="ARBA" id="ARBA00022729"/>
    </source>
</evidence>
<feature type="domain" description="Organic solvent tolerance-like N-terminal" evidence="3">
    <location>
        <begin position="48"/>
        <end position="161"/>
    </location>
</feature>
<dbReference type="Gene3D" id="2.60.450.10">
    <property type="entry name" value="Lipopolysaccharide (LPS) transport protein A like domain"/>
    <property type="match status" value="1"/>
</dbReference>
<keyword evidence="5" id="KW-1185">Reference proteome</keyword>
<dbReference type="OrthoDB" id="9811926at2"/>
<feature type="chain" id="PRO_5012334918" evidence="2">
    <location>
        <begin position="30"/>
        <end position="184"/>
    </location>
</feature>
<dbReference type="InterPro" id="IPR005653">
    <property type="entry name" value="OstA-like_N"/>
</dbReference>
<evidence type="ECO:0000313" key="4">
    <source>
        <dbReference type="EMBL" id="SOE17970.1"/>
    </source>
</evidence>
<feature type="signal peptide" evidence="2">
    <location>
        <begin position="1"/>
        <end position="29"/>
    </location>
</feature>
<dbReference type="PANTHER" id="PTHR36504:SF1">
    <property type="entry name" value="LIPOPOLYSACCHARIDE EXPORT SYSTEM PROTEIN LPTA"/>
    <property type="match status" value="1"/>
</dbReference>
<dbReference type="GO" id="GO:0015920">
    <property type="term" value="P:lipopolysaccharide transport"/>
    <property type="evidence" value="ECO:0007669"/>
    <property type="project" value="TreeGrafter"/>
</dbReference>
<name>A0A286ICY1_9HYPH</name>
<evidence type="ECO:0000256" key="2">
    <source>
        <dbReference type="SAM" id="SignalP"/>
    </source>
</evidence>
<organism evidence="4 5">
    <name type="scientific">Hoeflea halophila</name>
    <dbReference type="NCBI Taxonomy" id="714899"/>
    <lineage>
        <taxon>Bacteria</taxon>
        <taxon>Pseudomonadati</taxon>
        <taxon>Pseudomonadota</taxon>
        <taxon>Alphaproteobacteria</taxon>
        <taxon>Hyphomicrobiales</taxon>
        <taxon>Rhizobiaceae</taxon>
        <taxon>Hoeflea</taxon>
    </lineage>
</organism>
<proteinExistence type="predicted"/>
<dbReference type="Pfam" id="PF03968">
    <property type="entry name" value="LptD_N"/>
    <property type="match status" value="1"/>
</dbReference>
<accession>A0A286ICY1</accession>
<sequence length="184" mass="19501">MARTPFHLTIFAVAAIAAGSLAPVSGAFAQDTESRMSGLALSGDEPIQIESDLLKINEETSQATFTGNVKVVQGDTLLQAGEMIVNYTKGGGSVSSGSADIREIELYKKVFIQSGTQTATADAGNFNMADEILVLTGEKVVLTDADNVFIGCKLTVQMKNGQAKLDSCGRRVMIQLDPKSRPKK</sequence>
<dbReference type="GO" id="GO:0009279">
    <property type="term" value="C:cell outer membrane"/>
    <property type="evidence" value="ECO:0007669"/>
    <property type="project" value="TreeGrafter"/>
</dbReference>
<dbReference type="PANTHER" id="PTHR36504">
    <property type="entry name" value="LIPOPOLYSACCHARIDE EXPORT SYSTEM PROTEIN LPTA"/>
    <property type="match status" value="1"/>
</dbReference>
<dbReference type="GO" id="GO:0030288">
    <property type="term" value="C:outer membrane-bounded periplasmic space"/>
    <property type="evidence" value="ECO:0007669"/>
    <property type="project" value="TreeGrafter"/>
</dbReference>
<gene>
    <name evidence="4" type="ORF">SAMN05877838_2878</name>
</gene>
<keyword evidence="1 2" id="KW-0732">Signal</keyword>
<dbReference type="AlphaFoldDB" id="A0A286ICY1"/>